<keyword evidence="1" id="KW-0973">c-di-GMP</keyword>
<keyword evidence="6" id="KW-0966">Cell projection</keyword>
<keyword evidence="7" id="KW-1185">Reference proteome</keyword>
<dbReference type="Pfam" id="PF07238">
    <property type="entry name" value="PilZ"/>
    <property type="match status" value="1"/>
</dbReference>
<feature type="domain" description="PilZ" evidence="4">
    <location>
        <begin position="112"/>
        <end position="216"/>
    </location>
</feature>
<proteinExistence type="predicted"/>
<dbReference type="AlphaFoldDB" id="A0A7K3NGG5"/>
<keyword evidence="6" id="KW-0969">Cilium</keyword>
<dbReference type="Proteomes" id="UP000469724">
    <property type="component" value="Unassembled WGS sequence"/>
</dbReference>
<dbReference type="GO" id="GO:0035438">
    <property type="term" value="F:cyclic-di-GMP binding"/>
    <property type="evidence" value="ECO:0007669"/>
    <property type="project" value="InterPro"/>
</dbReference>
<evidence type="ECO:0000256" key="1">
    <source>
        <dbReference type="ARBA" id="ARBA00022636"/>
    </source>
</evidence>
<protein>
    <submittedName>
        <fullName evidence="6">Flagellar brake protein</fullName>
    </submittedName>
</protein>
<sequence length="228" mass="24884">MDQTTGHPPSVQRSPGIQVELRPEMPVVLQIPRDGAKYSSKIVGVEPYKYIIAKMPLAPGIRSMIFPGQGLTLKSECDGIIYGFDTEILHAILRPAALLLLAYPMSTEKIELRRHKRLSCLLPVRLQNPFAHTLAFMVDISLGGCRLVVDKNDTGGILNVMAGDEVTILSLHEVFGDDGLRAIIANTAQKNQKAFFGAAFTGNDPDHGRRVAAFLERIAALIKDQKGG</sequence>
<evidence type="ECO:0000256" key="3">
    <source>
        <dbReference type="ARBA" id="ARBA00023143"/>
    </source>
</evidence>
<dbReference type="RefSeq" id="WP_163300331.1">
    <property type="nucleotide sequence ID" value="NZ_JAAGRQ010000002.1"/>
</dbReference>
<evidence type="ECO:0000313" key="7">
    <source>
        <dbReference type="Proteomes" id="UP000469724"/>
    </source>
</evidence>
<keyword evidence="2" id="KW-0547">Nucleotide-binding</keyword>
<evidence type="ECO:0000259" key="5">
    <source>
        <dbReference type="Pfam" id="PF12945"/>
    </source>
</evidence>
<feature type="domain" description="Type III secretion system flagellar brake protein YcgR PilZN" evidence="5">
    <location>
        <begin position="23"/>
        <end position="104"/>
    </location>
</feature>
<dbReference type="Gene3D" id="2.30.110.10">
    <property type="entry name" value="Electron Transport, Fmn-binding Protein, Chain A"/>
    <property type="match status" value="1"/>
</dbReference>
<reference evidence="6 7" key="1">
    <citation type="submission" date="2020-02" db="EMBL/GenBank/DDBJ databases">
        <title>Comparative genomics of sulfur disproportionating microorganisms.</title>
        <authorList>
            <person name="Ward L.M."/>
            <person name="Bertran E."/>
            <person name="Johnston D.T."/>
        </authorList>
    </citation>
    <scope>NUCLEOTIDE SEQUENCE [LARGE SCALE GENOMIC DNA]</scope>
    <source>
        <strain evidence="6 7">DSM 3696</strain>
    </source>
</reference>
<evidence type="ECO:0000313" key="6">
    <source>
        <dbReference type="EMBL" id="NDY55282.1"/>
    </source>
</evidence>
<dbReference type="InterPro" id="IPR012349">
    <property type="entry name" value="Split_barrel_FMN-bd"/>
</dbReference>
<comment type="caution">
    <text evidence="6">The sequence shown here is derived from an EMBL/GenBank/DDBJ whole genome shotgun (WGS) entry which is preliminary data.</text>
</comment>
<evidence type="ECO:0000256" key="2">
    <source>
        <dbReference type="ARBA" id="ARBA00022741"/>
    </source>
</evidence>
<dbReference type="InterPro" id="IPR009926">
    <property type="entry name" value="T3SS_YcgR_PilZN"/>
</dbReference>
<keyword evidence="3" id="KW-0975">Bacterial flagellum</keyword>
<name>A0A7K3NGG5_9BACT</name>
<gene>
    <name evidence="6" type="ORF">G3N56_00790</name>
</gene>
<dbReference type="Gene3D" id="2.40.10.220">
    <property type="entry name" value="predicted glycosyltransferase like domains"/>
    <property type="match status" value="1"/>
</dbReference>
<evidence type="ECO:0000259" key="4">
    <source>
        <dbReference type="Pfam" id="PF07238"/>
    </source>
</evidence>
<dbReference type="InterPro" id="IPR009875">
    <property type="entry name" value="PilZ_domain"/>
</dbReference>
<dbReference type="SUPFAM" id="SSF141371">
    <property type="entry name" value="PilZ domain-like"/>
    <property type="match status" value="2"/>
</dbReference>
<accession>A0A7K3NGG5</accession>
<dbReference type="EMBL" id="JAAGRQ010000002">
    <property type="protein sequence ID" value="NDY55282.1"/>
    <property type="molecule type" value="Genomic_DNA"/>
</dbReference>
<organism evidence="6 7">
    <name type="scientific">Desulfolutivibrio sulfodismutans</name>
    <dbReference type="NCBI Taxonomy" id="63561"/>
    <lineage>
        <taxon>Bacteria</taxon>
        <taxon>Pseudomonadati</taxon>
        <taxon>Thermodesulfobacteriota</taxon>
        <taxon>Desulfovibrionia</taxon>
        <taxon>Desulfovibrionales</taxon>
        <taxon>Desulfovibrionaceae</taxon>
        <taxon>Desulfolutivibrio</taxon>
    </lineage>
</organism>
<keyword evidence="6" id="KW-0282">Flagellum</keyword>
<dbReference type="Pfam" id="PF12945">
    <property type="entry name" value="PilZNR"/>
    <property type="match status" value="1"/>
</dbReference>